<evidence type="ECO:0000313" key="4">
    <source>
        <dbReference type="Proteomes" id="UP000095282"/>
    </source>
</evidence>
<feature type="signal peptide" evidence="2">
    <location>
        <begin position="1"/>
        <end position="24"/>
    </location>
</feature>
<proteinExistence type="predicted"/>
<dbReference type="PANTHER" id="PTHR21662:SF54">
    <property type="entry name" value="PEPTIDASE_M1 DOMAIN-CONTAINING PROTEIN-RELATED"/>
    <property type="match status" value="1"/>
</dbReference>
<sequence length="216" mass="24141">MLLIRMKFIVQLVLLFSFITRIDSQKVCPGSDVKDFEKDCNIIDTKPLVFKGNLYEKAINEKMSTVESITAGVEIIETSVESFDFLKNVAQIKNPSGPAILLRQNKNLKRIILQSLTVLEGGDKDVVLIDDNGFVSNALKDHEGMADLLFMENVTSPKDAYDCPKFVTFVNHPKSSQVLLVFGIIFVAAAAVLTVILLSIIFSIVNNRKEKNRDIF</sequence>
<keyword evidence="1" id="KW-0812">Transmembrane</keyword>
<organism evidence="4 5">
    <name type="scientific">Caenorhabditis tropicalis</name>
    <dbReference type="NCBI Taxonomy" id="1561998"/>
    <lineage>
        <taxon>Eukaryota</taxon>
        <taxon>Metazoa</taxon>
        <taxon>Ecdysozoa</taxon>
        <taxon>Nematoda</taxon>
        <taxon>Chromadorea</taxon>
        <taxon>Rhabditida</taxon>
        <taxon>Rhabditina</taxon>
        <taxon>Rhabditomorpha</taxon>
        <taxon>Rhabditoidea</taxon>
        <taxon>Rhabditidae</taxon>
        <taxon>Peloderinae</taxon>
        <taxon>Caenorhabditis</taxon>
    </lineage>
</organism>
<evidence type="ECO:0000256" key="1">
    <source>
        <dbReference type="SAM" id="Phobius"/>
    </source>
</evidence>
<feature type="domain" description="Receptor L-domain" evidence="3">
    <location>
        <begin position="58"/>
        <end position="132"/>
    </location>
</feature>
<reference evidence="5" key="1">
    <citation type="submission" date="2016-11" db="UniProtKB">
        <authorList>
            <consortium name="WormBaseParasite"/>
        </authorList>
    </citation>
    <scope>IDENTIFICATION</scope>
</reference>
<keyword evidence="4" id="KW-1185">Reference proteome</keyword>
<dbReference type="eggNOG" id="ENOG502TJ1J">
    <property type="taxonomic scope" value="Eukaryota"/>
</dbReference>
<keyword evidence="1" id="KW-1133">Transmembrane helix</keyword>
<dbReference type="Proteomes" id="UP000095282">
    <property type="component" value="Unplaced"/>
</dbReference>
<evidence type="ECO:0000313" key="5">
    <source>
        <dbReference type="WBParaSite" id="Csp11.Scaffold608.g5819.t1"/>
    </source>
</evidence>
<feature type="chain" id="PRO_5009307588" evidence="2">
    <location>
        <begin position="25"/>
        <end position="216"/>
    </location>
</feature>
<dbReference type="InterPro" id="IPR036941">
    <property type="entry name" value="Rcpt_L-dom_sf"/>
</dbReference>
<accession>A0A1I7TGX4</accession>
<dbReference type="InterPro" id="IPR053079">
    <property type="entry name" value="SPS2_domain"/>
</dbReference>
<name>A0A1I7TGX4_9PELO</name>
<dbReference type="AlphaFoldDB" id="A0A1I7TGX4"/>
<dbReference type="Gene3D" id="3.80.20.20">
    <property type="entry name" value="Receptor L-domain"/>
    <property type="match status" value="1"/>
</dbReference>
<dbReference type="Pfam" id="PF01030">
    <property type="entry name" value="Recep_L_domain"/>
    <property type="match status" value="1"/>
</dbReference>
<dbReference type="WBParaSite" id="Csp11.Scaffold608.g5819.t1">
    <property type="protein sequence ID" value="Csp11.Scaffold608.g5819.t1"/>
    <property type="gene ID" value="Csp11.Scaffold608.g5819"/>
</dbReference>
<evidence type="ECO:0000259" key="3">
    <source>
        <dbReference type="Pfam" id="PF01030"/>
    </source>
</evidence>
<dbReference type="SUPFAM" id="SSF52058">
    <property type="entry name" value="L domain-like"/>
    <property type="match status" value="1"/>
</dbReference>
<dbReference type="InterPro" id="IPR000494">
    <property type="entry name" value="Rcpt_L-dom"/>
</dbReference>
<dbReference type="PANTHER" id="PTHR21662">
    <property type="entry name" value="RECEPTOR PROTEIN-TYROSINE KINASE"/>
    <property type="match status" value="1"/>
</dbReference>
<evidence type="ECO:0000256" key="2">
    <source>
        <dbReference type="SAM" id="SignalP"/>
    </source>
</evidence>
<keyword evidence="2" id="KW-0732">Signal</keyword>
<protein>
    <submittedName>
        <fullName evidence="5">Recep_L_domain domain-containing protein</fullName>
    </submittedName>
</protein>
<feature type="transmembrane region" description="Helical" evidence="1">
    <location>
        <begin position="178"/>
        <end position="205"/>
    </location>
</feature>
<keyword evidence="1" id="KW-0472">Membrane</keyword>